<reference evidence="1 2" key="1">
    <citation type="submission" date="2019-08" db="EMBL/GenBank/DDBJ databases">
        <title>Archangium and Cystobacter genomes.</title>
        <authorList>
            <person name="Chen I.-C.K."/>
            <person name="Wielgoss S."/>
        </authorList>
    </citation>
    <scope>NUCLEOTIDE SEQUENCE [LARGE SCALE GENOMIC DNA]</scope>
    <source>
        <strain evidence="1 2">Cbm 6</strain>
    </source>
</reference>
<evidence type="ECO:0000313" key="2">
    <source>
        <dbReference type="Proteomes" id="UP001611383"/>
    </source>
</evidence>
<organism evidence="1 2">
    <name type="scientific">Archangium minus</name>
    <dbReference type="NCBI Taxonomy" id="83450"/>
    <lineage>
        <taxon>Bacteria</taxon>
        <taxon>Pseudomonadati</taxon>
        <taxon>Myxococcota</taxon>
        <taxon>Myxococcia</taxon>
        <taxon>Myxococcales</taxon>
        <taxon>Cystobacterineae</taxon>
        <taxon>Archangiaceae</taxon>
        <taxon>Archangium</taxon>
    </lineage>
</organism>
<dbReference type="Pfam" id="PF09536">
    <property type="entry name" value="DUF2378"/>
    <property type="match status" value="1"/>
</dbReference>
<sequence>MPSVLVTKQFRPPCRHPGPEVETSALAIPITSLRAGYRGGRRVRQDSQMAEQKNQAAEYWERDFARRIALMRPSDTARGVFCIGLLRAVGELGDGVMASRCLAASGEKEFVEFFNYPMASYLRMVATAIRLLAVEHGSFDEALRQLGRRAARDFRESKAGKAMGVMHGGDARRLLDSLPIVYRVSLSFGEFDLSWVGPGRARFSLKNTFMPFPFHEGTLLELLEKMPVQRVTVLGRQTDVLDSEYDISWE</sequence>
<dbReference type="NCBIfam" id="TIGR02265">
    <property type="entry name" value="Mxa_TIGR02265"/>
    <property type="match status" value="1"/>
</dbReference>
<keyword evidence="2" id="KW-1185">Reference proteome</keyword>
<dbReference type="Proteomes" id="UP001611383">
    <property type="component" value="Chromosome"/>
</dbReference>
<protein>
    <submittedName>
        <fullName evidence="1">DUF2378 family protein</fullName>
    </submittedName>
</protein>
<proteinExistence type="predicted"/>
<gene>
    <name evidence="1" type="ORF">F0U60_21190</name>
</gene>
<dbReference type="InterPro" id="IPR011751">
    <property type="entry name" value="Mxa_paralog_2265"/>
</dbReference>
<name>A0ABY9WRC9_9BACT</name>
<evidence type="ECO:0000313" key="1">
    <source>
        <dbReference type="EMBL" id="WNG46352.1"/>
    </source>
</evidence>
<dbReference type="EMBL" id="CP043494">
    <property type="protein sequence ID" value="WNG46352.1"/>
    <property type="molecule type" value="Genomic_DNA"/>
</dbReference>
<accession>A0ABY9WRC9</accession>